<reference evidence="1 2" key="1">
    <citation type="submission" date="2022-11" db="EMBL/GenBank/DDBJ databases">
        <title>Viruses from the air-sea interface of a natural surface slick.</title>
        <authorList>
            <person name="Rahlff J."/>
            <person name="Holmfeldt K."/>
        </authorList>
    </citation>
    <scope>NUCLEOTIDE SEQUENCE [LARGE SCALE GENOMIC DNA]</scope>
    <source>
        <strain evidence="1 2">SMS4</strain>
    </source>
</reference>
<organism evidence="1 2">
    <name type="scientific">Rheinheimera baltica</name>
    <dbReference type="NCBI Taxonomy" id="67576"/>
    <lineage>
        <taxon>Bacteria</taxon>
        <taxon>Pseudomonadati</taxon>
        <taxon>Pseudomonadota</taxon>
        <taxon>Gammaproteobacteria</taxon>
        <taxon>Chromatiales</taxon>
        <taxon>Chromatiaceae</taxon>
        <taxon>Rheinheimera</taxon>
    </lineage>
</organism>
<name>A0ABT9I4K8_9GAMM</name>
<accession>A0ABT9I4K8</accession>
<gene>
    <name evidence="1" type="ORF">ORJ04_20355</name>
</gene>
<evidence type="ECO:0000313" key="2">
    <source>
        <dbReference type="Proteomes" id="UP001231109"/>
    </source>
</evidence>
<proteinExistence type="predicted"/>
<keyword evidence="2" id="KW-1185">Reference proteome</keyword>
<protein>
    <submittedName>
        <fullName evidence="1">Uncharacterized protein</fullName>
    </submittedName>
</protein>
<sequence>MEDEVSIAGSVSECQEVKSKIEAMNDGQSIELSFDTSGSSQGFGKLEPTMVIKVGQGPAFAEYKKGLGIIFTGNLESLKVFASFFDFEEGSELGCHYHWDEACDSNYVASGTLPIVVAVV</sequence>
<evidence type="ECO:0000313" key="1">
    <source>
        <dbReference type="EMBL" id="MDP5138304.1"/>
    </source>
</evidence>
<dbReference type="RefSeq" id="WP_305977446.1">
    <property type="nucleotide sequence ID" value="NZ_JAPJDZ010000128.1"/>
</dbReference>
<dbReference type="Proteomes" id="UP001231109">
    <property type="component" value="Unassembled WGS sequence"/>
</dbReference>
<dbReference type="EMBL" id="JAPJDZ010000128">
    <property type="protein sequence ID" value="MDP5138304.1"/>
    <property type="molecule type" value="Genomic_DNA"/>
</dbReference>
<comment type="caution">
    <text evidence="1">The sequence shown here is derived from an EMBL/GenBank/DDBJ whole genome shotgun (WGS) entry which is preliminary data.</text>
</comment>